<evidence type="ECO:0008006" key="4">
    <source>
        <dbReference type="Google" id="ProtNLM"/>
    </source>
</evidence>
<keyword evidence="1" id="KW-0812">Transmembrane</keyword>
<feature type="transmembrane region" description="Helical" evidence="1">
    <location>
        <begin position="100"/>
        <end position="120"/>
    </location>
</feature>
<evidence type="ECO:0000313" key="2">
    <source>
        <dbReference type="EMBL" id="WIF99464.1"/>
    </source>
</evidence>
<keyword evidence="1" id="KW-0472">Membrane</keyword>
<protein>
    <recommendedName>
        <fullName evidence="4">DUF2178 domain-containing protein</fullName>
    </recommendedName>
</protein>
<evidence type="ECO:0000256" key="1">
    <source>
        <dbReference type="SAM" id="Phobius"/>
    </source>
</evidence>
<sequence length="152" mass="17290">MEQVWDLDKVKRSQRRSSIQISLIFWAFIIGSMIYGFHYENGAFVLLASFCVIMTAFAGGSLYTLRTGKIIGTKDKRYSESFERDRIGEKEWMGKKKIETTILIVVSLVFTVCLFVVDWSGIRMNAFHDFLPLIGAGVGTTLGQFIRSNKVE</sequence>
<feature type="transmembrane region" description="Helical" evidence="1">
    <location>
        <begin position="21"/>
        <end position="38"/>
    </location>
</feature>
<proteinExistence type="predicted"/>
<feature type="transmembrane region" description="Helical" evidence="1">
    <location>
        <begin position="44"/>
        <end position="65"/>
    </location>
</feature>
<dbReference type="Proteomes" id="UP001236652">
    <property type="component" value="Chromosome"/>
</dbReference>
<gene>
    <name evidence="2" type="ORF">QNI29_07345</name>
</gene>
<organism evidence="2 3">
    <name type="scientific">Pontibacillus chungwhensis</name>
    <dbReference type="NCBI Taxonomy" id="265426"/>
    <lineage>
        <taxon>Bacteria</taxon>
        <taxon>Bacillati</taxon>
        <taxon>Bacillota</taxon>
        <taxon>Bacilli</taxon>
        <taxon>Bacillales</taxon>
        <taxon>Bacillaceae</taxon>
        <taxon>Pontibacillus</taxon>
    </lineage>
</organism>
<name>A0ABY8V3P3_9BACI</name>
<keyword evidence="1" id="KW-1133">Transmembrane helix</keyword>
<dbReference type="EMBL" id="CP126446">
    <property type="protein sequence ID" value="WIF99464.1"/>
    <property type="molecule type" value="Genomic_DNA"/>
</dbReference>
<evidence type="ECO:0000313" key="3">
    <source>
        <dbReference type="Proteomes" id="UP001236652"/>
    </source>
</evidence>
<keyword evidence="3" id="KW-1185">Reference proteome</keyword>
<dbReference type="RefSeq" id="WP_231415731.1">
    <property type="nucleotide sequence ID" value="NZ_CP126446.1"/>
</dbReference>
<accession>A0ABY8V3P3</accession>
<reference evidence="2 3" key="1">
    <citation type="submission" date="2023-05" db="EMBL/GenBank/DDBJ databases">
        <title>Comparative genomics reveals the evidence of polycyclic aromatic hydrocarbons degradation in moderately halophilic genus Pontibacillus.</title>
        <authorList>
            <person name="Yang H."/>
            <person name="Qian Z."/>
        </authorList>
    </citation>
    <scope>NUCLEOTIDE SEQUENCE [LARGE SCALE GENOMIC DNA]</scope>
    <source>
        <strain evidence="3">HN14</strain>
    </source>
</reference>